<dbReference type="AlphaFoldDB" id="F2NNQ7"/>
<protein>
    <submittedName>
        <fullName evidence="1">Uncharacterized protein</fullName>
    </submittedName>
</protein>
<dbReference type="KEGG" id="mhd:Marky_0529"/>
<dbReference type="EMBL" id="CP002630">
    <property type="protein sequence ID" value="AEB11281.1"/>
    <property type="molecule type" value="Genomic_DNA"/>
</dbReference>
<evidence type="ECO:0000313" key="2">
    <source>
        <dbReference type="Proteomes" id="UP000007030"/>
    </source>
</evidence>
<accession>F2NNQ7</accession>
<dbReference type="Proteomes" id="UP000007030">
    <property type="component" value="Chromosome"/>
</dbReference>
<sequence>MARIKGLSLSQAQDGLQLMRRAGDEFFSPATLGLVGGIIGEYALERGLFTVGRGVFGDSSQGLDARQVLARQLARLAIGITGAAIAVSAKEEAEKAVGVGMMGESIISLLKGAGVSFGG</sequence>
<organism evidence="1 2">
    <name type="scientific">Marinithermus hydrothermalis (strain DSM 14884 / JCM 11576 / T1)</name>
    <dbReference type="NCBI Taxonomy" id="869210"/>
    <lineage>
        <taxon>Bacteria</taxon>
        <taxon>Thermotogati</taxon>
        <taxon>Deinococcota</taxon>
        <taxon>Deinococci</taxon>
        <taxon>Thermales</taxon>
        <taxon>Thermaceae</taxon>
        <taxon>Marinithermus</taxon>
    </lineage>
</organism>
<name>F2NNQ7_MARHT</name>
<reference evidence="1 2" key="1">
    <citation type="journal article" date="2012" name="Stand. Genomic Sci.">
        <title>Complete genome sequence of the aerobic, heterotroph Marinithermus hydrothermalis type strain (T1(T)) from a deep-sea hydrothermal vent chimney.</title>
        <authorList>
            <person name="Copeland A."/>
            <person name="Gu W."/>
            <person name="Yasawong M."/>
            <person name="Lapidus A."/>
            <person name="Lucas S."/>
            <person name="Deshpande S."/>
            <person name="Pagani I."/>
            <person name="Tapia R."/>
            <person name="Cheng J.F."/>
            <person name="Goodwin L.A."/>
            <person name="Pitluck S."/>
            <person name="Liolios K."/>
            <person name="Ivanova N."/>
            <person name="Mavromatis K."/>
            <person name="Mikhailova N."/>
            <person name="Pati A."/>
            <person name="Chen A."/>
            <person name="Palaniappan K."/>
            <person name="Land M."/>
            <person name="Pan C."/>
            <person name="Brambilla E.M."/>
            <person name="Rohde M."/>
            <person name="Tindall B.J."/>
            <person name="Sikorski J."/>
            <person name="Goker M."/>
            <person name="Detter J.C."/>
            <person name="Bristow J."/>
            <person name="Eisen J.A."/>
            <person name="Markowitz V."/>
            <person name="Hugenholtz P."/>
            <person name="Kyrpides N.C."/>
            <person name="Klenk H.P."/>
            <person name="Woyke T."/>
        </authorList>
    </citation>
    <scope>NUCLEOTIDE SEQUENCE [LARGE SCALE GENOMIC DNA]</scope>
    <source>
        <strain evidence="2">DSM 14884 / JCM 11576 / T1</strain>
    </source>
</reference>
<proteinExistence type="predicted"/>
<dbReference type="HOGENOM" id="CLU_2058559_0_0_0"/>
<keyword evidence="2" id="KW-1185">Reference proteome</keyword>
<dbReference type="STRING" id="869210.Marky_0529"/>
<gene>
    <name evidence="1" type="ordered locus">Marky_0529</name>
</gene>
<evidence type="ECO:0000313" key="1">
    <source>
        <dbReference type="EMBL" id="AEB11281.1"/>
    </source>
</evidence>